<dbReference type="InterPro" id="IPR036779">
    <property type="entry name" value="LysM_dom_sf"/>
</dbReference>
<comment type="caution">
    <text evidence="4">The sequence shown here is derived from an EMBL/GenBank/DDBJ whole genome shotgun (WGS) entry which is preliminary data.</text>
</comment>
<dbReference type="RefSeq" id="WP_073823892.1">
    <property type="nucleotide sequence ID" value="NZ_MQVS01000004.1"/>
</dbReference>
<feature type="compositionally biased region" description="Pro residues" evidence="1">
    <location>
        <begin position="171"/>
        <end position="181"/>
    </location>
</feature>
<keyword evidence="2" id="KW-0812">Transmembrane</keyword>
<organism evidence="4 5">
    <name type="scientific">Buchananella hordeovulneris</name>
    <dbReference type="NCBI Taxonomy" id="52770"/>
    <lineage>
        <taxon>Bacteria</taxon>
        <taxon>Bacillati</taxon>
        <taxon>Actinomycetota</taxon>
        <taxon>Actinomycetes</taxon>
        <taxon>Actinomycetales</taxon>
        <taxon>Actinomycetaceae</taxon>
        <taxon>Buchananella</taxon>
    </lineage>
</organism>
<gene>
    <name evidence="4" type="ORF">BSZ40_04870</name>
</gene>
<evidence type="ECO:0000313" key="5">
    <source>
        <dbReference type="Proteomes" id="UP000185612"/>
    </source>
</evidence>
<evidence type="ECO:0000313" key="4">
    <source>
        <dbReference type="EMBL" id="OKL51823.1"/>
    </source>
</evidence>
<evidence type="ECO:0000256" key="2">
    <source>
        <dbReference type="SAM" id="Phobius"/>
    </source>
</evidence>
<protein>
    <recommendedName>
        <fullName evidence="3">LysM domain-containing protein</fullName>
    </recommendedName>
</protein>
<accession>A0A1Q5PW30</accession>
<evidence type="ECO:0000259" key="3">
    <source>
        <dbReference type="PROSITE" id="PS51782"/>
    </source>
</evidence>
<dbReference type="AlphaFoldDB" id="A0A1Q5PW30"/>
<keyword evidence="2" id="KW-0472">Membrane</keyword>
<name>A0A1Q5PW30_9ACTO</name>
<reference evidence="5" key="1">
    <citation type="submission" date="2016-12" db="EMBL/GenBank/DDBJ databases">
        <authorList>
            <person name="Meng X."/>
        </authorList>
    </citation>
    <scope>NUCLEOTIDE SEQUENCE [LARGE SCALE GENOMIC DNA]</scope>
    <source>
        <strain evidence="5">DSM 20732</strain>
    </source>
</reference>
<dbReference type="STRING" id="52770.BSZ40_04870"/>
<feature type="region of interest" description="Disordered" evidence="1">
    <location>
        <begin position="162"/>
        <end position="181"/>
    </location>
</feature>
<dbReference type="CDD" id="cd00118">
    <property type="entry name" value="LysM"/>
    <property type="match status" value="1"/>
</dbReference>
<proteinExistence type="predicted"/>
<evidence type="ECO:0000256" key="1">
    <source>
        <dbReference type="SAM" id="MobiDB-lite"/>
    </source>
</evidence>
<keyword evidence="5" id="KW-1185">Reference proteome</keyword>
<dbReference type="EMBL" id="MQVS01000004">
    <property type="protein sequence ID" value="OKL51823.1"/>
    <property type="molecule type" value="Genomic_DNA"/>
</dbReference>
<dbReference type="Pfam" id="PF01476">
    <property type="entry name" value="LysM"/>
    <property type="match status" value="1"/>
</dbReference>
<dbReference type="Gene3D" id="3.10.350.10">
    <property type="entry name" value="LysM domain"/>
    <property type="match status" value="1"/>
</dbReference>
<feature type="transmembrane region" description="Helical" evidence="2">
    <location>
        <begin position="68"/>
        <end position="94"/>
    </location>
</feature>
<dbReference type="OrthoDB" id="3210682at2"/>
<feature type="domain" description="LysM" evidence="3">
    <location>
        <begin position="184"/>
        <end position="241"/>
    </location>
</feature>
<feature type="transmembrane region" description="Helical" evidence="2">
    <location>
        <begin position="21"/>
        <end position="48"/>
    </location>
</feature>
<keyword evidence="2" id="KW-1133">Transmembrane helix</keyword>
<dbReference type="PROSITE" id="PS51782">
    <property type="entry name" value="LYSM"/>
    <property type="match status" value="1"/>
</dbReference>
<dbReference type="Proteomes" id="UP000185612">
    <property type="component" value="Unassembled WGS sequence"/>
</dbReference>
<sequence length="247" mass="26097">MPTVRWLSATPPQQSHPPLPVLVVASGGTLLASMTLGSLAAVGTYRSWQNLPPHWWDATASESLISEVLSLVLGASGVALAAWYCVSCLLLLLAGLTRSQRLAQVVRHWGAPFLRRLARGFTAGTLATATWLTPALALPGVPEPPDPIPALTWPLTAPPSSTAPTLTWPTTSPPPTPPTSCPPARHLVQPGDSLWHIAAQYLPATATPTEIDAAWRLVYAANAAQIGPDPDFLLPGHTLTIPKELTP</sequence>
<dbReference type="InterPro" id="IPR018392">
    <property type="entry name" value="LysM"/>
</dbReference>